<dbReference type="EMBL" id="CAJNOK010007679">
    <property type="protein sequence ID" value="CAF1041434.1"/>
    <property type="molecule type" value="Genomic_DNA"/>
</dbReference>
<dbReference type="Proteomes" id="UP000682733">
    <property type="component" value="Unassembled WGS sequence"/>
</dbReference>
<accession>A0A8S2JK68</accession>
<gene>
    <name evidence="1" type="ORF">OVA965_LOCUS16504</name>
    <name evidence="2" type="ORF">TMI583_LOCUS16513</name>
</gene>
<feature type="non-terminal residue" evidence="2">
    <location>
        <position position="1"/>
    </location>
</feature>
<evidence type="ECO:0000313" key="3">
    <source>
        <dbReference type="Proteomes" id="UP000682733"/>
    </source>
</evidence>
<evidence type="ECO:0000313" key="2">
    <source>
        <dbReference type="EMBL" id="CAF3809516.1"/>
    </source>
</evidence>
<comment type="caution">
    <text evidence="2">The sequence shown here is derived from an EMBL/GenBank/DDBJ whole genome shotgun (WGS) entry which is preliminary data.</text>
</comment>
<dbReference type="AlphaFoldDB" id="A0A8S2JK68"/>
<evidence type="ECO:0000313" key="1">
    <source>
        <dbReference type="EMBL" id="CAF1041434.1"/>
    </source>
</evidence>
<protein>
    <submittedName>
        <fullName evidence="2">Uncharacterized protein</fullName>
    </submittedName>
</protein>
<proteinExistence type="predicted"/>
<name>A0A8S2JK68_9BILA</name>
<reference evidence="2" key="1">
    <citation type="submission" date="2021-02" db="EMBL/GenBank/DDBJ databases">
        <authorList>
            <person name="Nowell W R."/>
        </authorList>
    </citation>
    <scope>NUCLEOTIDE SEQUENCE</scope>
</reference>
<dbReference type="EMBL" id="CAJOBA010007690">
    <property type="protein sequence ID" value="CAF3809516.1"/>
    <property type="molecule type" value="Genomic_DNA"/>
</dbReference>
<sequence>KIKQHDTLRKKLPLSGFLTMVQTMLSDWALKLKEGGSVTEPLVKLEIQLLAFKWSQHVKEAMVPLPWDIYQFAVPPTYPKMSPSQWIQRLSNNDHQTFDNFKMWYESAHIVSI</sequence>
<dbReference type="Proteomes" id="UP000677228">
    <property type="component" value="Unassembled WGS sequence"/>
</dbReference>
<organism evidence="2 3">
    <name type="scientific">Didymodactylos carnosus</name>
    <dbReference type="NCBI Taxonomy" id="1234261"/>
    <lineage>
        <taxon>Eukaryota</taxon>
        <taxon>Metazoa</taxon>
        <taxon>Spiralia</taxon>
        <taxon>Gnathifera</taxon>
        <taxon>Rotifera</taxon>
        <taxon>Eurotatoria</taxon>
        <taxon>Bdelloidea</taxon>
        <taxon>Philodinida</taxon>
        <taxon>Philodinidae</taxon>
        <taxon>Didymodactylos</taxon>
    </lineage>
</organism>